<dbReference type="PANTHER" id="PTHR41523">
    <property type="entry name" value="TWO-COMPONENT SYSTEM SENSOR PROTEIN"/>
    <property type="match status" value="1"/>
</dbReference>
<dbReference type="GO" id="GO:0005524">
    <property type="term" value="F:ATP binding"/>
    <property type="evidence" value="ECO:0007669"/>
    <property type="project" value="UniProtKB-KW"/>
</dbReference>
<evidence type="ECO:0000256" key="1">
    <source>
        <dbReference type="ARBA" id="ARBA00000085"/>
    </source>
</evidence>
<dbReference type="EMBL" id="WIPH01000002">
    <property type="protein sequence ID" value="MQR97927.1"/>
    <property type="molecule type" value="Genomic_DNA"/>
</dbReference>
<evidence type="ECO:0000256" key="3">
    <source>
        <dbReference type="ARBA" id="ARBA00022553"/>
    </source>
</evidence>
<reference evidence="10 11" key="1">
    <citation type="submission" date="2019-10" db="EMBL/GenBank/DDBJ databases">
        <title>Gluconobacter aidae sp. nov., a novel species of acetic acid bacteria isolated in Thailand.</title>
        <authorList>
            <person name="Yukphan P."/>
            <person name="Charoenyingcharoen P."/>
            <person name="Malimas S."/>
            <person name="Muramatsu Y."/>
            <person name="Nakagawa Y."/>
            <person name="Tanasupawat S."/>
            <person name="Yamada Y."/>
        </authorList>
    </citation>
    <scope>NUCLEOTIDE SEQUENCE [LARGE SCALE GENOMIC DNA]</scope>
    <source>
        <strain evidence="10 11">AC10</strain>
    </source>
</reference>
<dbReference type="Gene3D" id="3.30.565.10">
    <property type="entry name" value="Histidine kinase-like ATPase, C-terminal domain"/>
    <property type="match status" value="1"/>
</dbReference>
<dbReference type="InterPro" id="IPR011102">
    <property type="entry name" value="Sig_transdc_His_kinase_HWE"/>
</dbReference>
<keyword evidence="6" id="KW-0547">Nucleotide-binding</keyword>
<dbReference type="AlphaFoldDB" id="A0A7X1SNS0"/>
<dbReference type="Gene3D" id="3.30.450.20">
    <property type="entry name" value="PAS domain"/>
    <property type="match status" value="2"/>
</dbReference>
<name>A0A7X1SNS0_9PROT</name>
<feature type="domain" description="PAC" evidence="9">
    <location>
        <begin position="82"/>
        <end position="134"/>
    </location>
</feature>
<dbReference type="EC" id="2.7.13.3" evidence="2"/>
<evidence type="ECO:0000256" key="4">
    <source>
        <dbReference type="ARBA" id="ARBA00022679"/>
    </source>
</evidence>
<dbReference type="InterPro" id="IPR000700">
    <property type="entry name" value="PAS-assoc_C"/>
</dbReference>
<evidence type="ECO:0000256" key="2">
    <source>
        <dbReference type="ARBA" id="ARBA00012438"/>
    </source>
</evidence>
<dbReference type="SUPFAM" id="SSF55874">
    <property type="entry name" value="ATPase domain of HSP90 chaperone/DNA topoisomerase II/histidine kinase"/>
    <property type="match status" value="1"/>
</dbReference>
<dbReference type="Pfam" id="PF07536">
    <property type="entry name" value="HWE_HK"/>
    <property type="match status" value="1"/>
</dbReference>
<dbReference type="InterPro" id="IPR035965">
    <property type="entry name" value="PAS-like_dom_sf"/>
</dbReference>
<sequence length="459" mass="50769">MGQTQTAPPDISCPAFDLLPDLICMEPVSNTGTMHFNTAWRQQADALGMPLPFSEWLPALVPADQAEITRLLRDITPSDRFRSTSFRILNPDGHTRWFLLRLVQCPATNDGEAVRLLILTDIHEQKRHEEALLQKAAIRDRMLNASVDCIKEIAKDGTLVHMNTAGCEALGVDSISGFGMRWLDLLPPEAHLPGDAALKDAAEGQNARFMGISQLAGQPVRHWDNMLTPLLNPDQSVETILCVSRDVTIQREHEQRIALLLNELSHRSKNMLAIFQALIRRTVPDPTAPFVKVLEERITSIARSQDLLIHGEWTGATVHDVVTSQTAVAGDFPPTRLRIEGDPELQFVPDTADRIGLAIYELTTNAIKYGALSNDTGTVTVSWGLCDEEDKPVFRMCWKETGGPAVARPERRGFGSVVIEHNPRSIPGASSSCRHEPDGTIWTFSAPAENVVRCSTQLF</sequence>
<accession>A0A7X1SNS0</accession>
<dbReference type="SUPFAM" id="SSF55785">
    <property type="entry name" value="PYP-like sensor domain (PAS domain)"/>
    <property type="match status" value="2"/>
</dbReference>
<gene>
    <name evidence="10" type="ORF">GFJ39_01720</name>
</gene>
<evidence type="ECO:0000259" key="9">
    <source>
        <dbReference type="PROSITE" id="PS50113"/>
    </source>
</evidence>
<comment type="catalytic activity">
    <reaction evidence="1">
        <text>ATP + protein L-histidine = ADP + protein N-phospho-L-histidine.</text>
        <dbReference type="EC" id="2.7.13.3"/>
    </reaction>
</comment>
<dbReference type="InterPro" id="IPR036890">
    <property type="entry name" value="HATPase_C_sf"/>
</dbReference>
<keyword evidence="3" id="KW-0597">Phosphoprotein</keyword>
<evidence type="ECO:0000313" key="11">
    <source>
        <dbReference type="Proteomes" id="UP000432209"/>
    </source>
</evidence>
<evidence type="ECO:0000313" key="10">
    <source>
        <dbReference type="EMBL" id="MQR97927.1"/>
    </source>
</evidence>
<dbReference type="PANTHER" id="PTHR41523:SF7">
    <property type="entry name" value="HISTIDINE KINASE"/>
    <property type="match status" value="1"/>
</dbReference>
<keyword evidence="5" id="KW-0677">Repeat</keyword>
<keyword evidence="7" id="KW-0418">Kinase</keyword>
<organism evidence="10 11">
    <name type="scientific">Gluconobacter aidae</name>
    <dbReference type="NCBI Taxonomy" id="2662454"/>
    <lineage>
        <taxon>Bacteria</taxon>
        <taxon>Pseudomonadati</taxon>
        <taxon>Pseudomonadota</taxon>
        <taxon>Alphaproteobacteria</taxon>
        <taxon>Acetobacterales</taxon>
        <taxon>Acetobacteraceae</taxon>
        <taxon>Gluconobacter</taxon>
    </lineage>
</organism>
<keyword evidence="8" id="KW-0067">ATP-binding</keyword>
<dbReference type="PROSITE" id="PS50113">
    <property type="entry name" value="PAC"/>
    <property type="match status" value="1"/>
</dbReference>
<dbReference type="Proteomes" id="UP000432209">
    <property type="component" value="Unassembled WGS sequence"/>
</dbReference>
<dbReference type="RefSeq" id="WP_153429265.1">
    <property type="nucleotide sequence ID" value="NZ_WIPH01000002.1"/>
</dbReference>
<dbReference type="InterPro" id="IPR013656">
    <property type="entry name" value="PAS_4"/>
</dbReference>
<proteinExistence type="predicted"/>
<dbReference type="GO" id="GO:0004673">
    <property type="term" value="F:protein histidine kinase activity"/>
    <property type="evidence" value="ECO:0007669"/>
    <property type="project" value="UniProtKB-EC"/>
</dbReference>
<evidence type="ECO:0000256" key="7">
    <source>
        <dbReference type="ARBA" id="ARBA00022777"/>
    </source>
</evidence>
<comment type="caution">
    <text evidence="10">The sequence shown here is derived from an EMBL/GenBank/DDBJ whole genome shotgun (WGS) entry which is preliminary data.</text>
</comment>
<keyword evidence="4" id="KW-0808">Transferase</keyword>
<dbReference type="Pfam" id="PF08448">
    <property type="entry name" value="PAS_4"/>
    <property type="match status" value="1"/>
</dbReference>
<keyword evidence="11" id="KW-1185">Reference proteome</keyword>
<evidence type="ECO:0000256" key="6">
    <source>
        <dbReference type="ARBA" id="ARBA00022741"/>
    </source>
</evidence>
<dbReference type="SMART" id="SM00911">
    <property type="entry name" value="HWE_HK"/>
    <property type="match status" value="1"/>
</dbReference>
<evidence type="ECO:0000256" key="5">
    <source>
        <dbReference type="ARBA" id="ARBA00022737"/>
    </source>
</evidence>
<protein>
    <recommendedName>
        <fullName evidence="2">histidine kinase</fullName>
        <ecNumber evidence="2">2.7.13.3</ecNumber>
    </recommendedName>
</protein>
<evidence type="ECO:0000256" key="8">
    <source>
        <dbReference type="ARBA" id="ARBA00022840"/>
    </source>
</evidence>